<dbReference type="GO" id="GO:0003677">
    <property type="term" value="F:DNA binding"/>
    <property type="evidence" value="ECO:0007669"/>
    <property type="project" value="InterPro"/>
</dbReference>
<keyword evidence="2" id="KW-1029">Fimbrium biogenesis</keyword>
<dbReference type="RefSeq" id="WP_130959472.1">
    <property type="nucleotide sequence ID" value="NZ_SITD01000046.1"/>
</dbReference>
<dbReference type="NCBIfam" id="NF007370">
    <property type="entry name" value="PRK09870.1"/>
    <property type="match status" value="1"/>
</dbReference>
<dbReference type="AlphaFoldDB" id="A0A4Q9ESR0"/>
<proteinExistence type="inferred from homology"/>
<keyword evidence="3" id="KW-0229">DNA integration</keyword>
<reference evidence="8 9" key="1">
    <citation type="submission" date="2019-02" db="EMBL/GenBank/DDBJ databases">
        <title>Comparative genomic analysis of the Hafnia genus genomes.</title>
        <authorList>
            <person name="Zhiqiu Y."/>
            <person name="Chao Y."/>
            <person name="Yuhui D."/>
            <person name="Di H."/>
            <person name="Bin L."/>
        </authorList>
    </citation>
    <scope>NUCLEOTIDE SEQUENCE [LARGE SCALE GENOMIC DNA]</scope>
    <source>
        <strain evidence="8 9">PCM_1194</strain>
    </source>
</reference>
<name>A0A4Q9ESR0_9GAMM</name>
<dbReference type="EMBL" id="SITD01000046">
    <property type="protein sequence ID" value="TBM28332.1"/>
    <property type="molecule type" value="Genomic_DNA"/>
</dbReference>
<sequence>MGVRKYLTKNEIDKLICISRFEHHSERNACIIKMSFIHGLRVSELCSLRLEDIDLDSKTIYIYRLKGGLSTIHPLTDEELPYIQAWLKVRDQLKEADSPWLFPSRKGNPFCRQSIFNMLKKYGKLAKISTAPHPHMLRHACGFALADLGTSTRIIQDYLGHRNIQHTVIYTASNATRFLNIWER</sequence>
<evidence type="ECO:0000256" key="2">
    <source>
        <dbReference type="ARBA" id="ARBA00022558"/>
    </source>
</evidence>
<keyword evidence="4" id="KW-0805">Transcription regulation</keyword>
<evidence type="ECO:0000313" key="8">
    <source>
        <dbReference type="EMBL" id="TBM28332.1"/>
    </source>
</evidence>
<keyword evidence="6" id="KW-0233">DNA recombination</keyword>
<accession>A0A4Q9ESR0</accession>
<dbReference type="PROSITE" id="PS51898">
    <property type="entry name" value="TYR_RECOMBINASE"/>
    <property type="match status" value="1"/>
</dbReference>
<dbReference type="Proteomes" id="UP000293380">
    <property type="component" value="Unassembled WGS sequence"/>
</dbReference>
<feature type="domain" description="Tyr recombinase" evidence="7">
    <location>
        <begin position="2"/>
        <end position="183"/>
    </location>
</feature>
<comment type="caution">
    <text evidence="8">The sequence shown here is derived from an EMBL/GenBank/DDBJ whole genome shotgun (WGS) entry which is preliminary data.</text>
</comment>
<evidence type="ECO:0000256" key="3">
    <source>
        <dbReference type="ARBA" id="ARBA00022908"/>
    </source>
</evidence>
<evidence type="ECO:0000313" key="9">
    <source>
        <dbReference type="Proteomes" id="UP000293380"/>
    </source>
</evidence>
<dbReference type="PANTHER" id="PTHR30349">
    <property type="entry name" value="PHAGE INTEGRASE-RELATED"/>
    <property type="match status" value="1"/>
</dbReference>
<evidence type="ECO:0000256" key="5">
    <source>
        <dbReference type="ARBA" id="ARBA00023163"/>
    </source>
</evidence>
<gene>
    <name evidence="8" type="ORF">EYY89_09090</name>
</gene>
<evidence type="ECO:0000256" key="1">
    <source>
        <dbReference type="ARBA" id="ARBA00008857"/>
    </source>
</evidence>
<dbReference type="InterPro" id="IPR013762">
    <property type="entry name" value="Integrase-like_cat_sf"/>
</dbReference>
<dbReference type="PANTHER" id="PTHR30349:SF62">
    <property type="entry name" value="TYPE 1 FIMBRIAE REGULATORY PROTEIN FIMB-RELATED"/>
    <property type="match status" value="1"/>
</dbReference>
<evidence type="ECO:0000256" key="4">
    <source>
        <dbReference type="ARBA" id="ARBA00023015"/>
    </source>
</evidence>
<dbReference type="GO" id="GO:0015074">
    <property type="term" value="P:DNA integration"/>
    <property type="evidence" value="ECO:0007669"/>
    <property type="project" value="UniProtKB-KW"/>
</dbReference>
<protein>
    <submittedName>
        <fullName evidence="8">DNA recombinase</fullName>
    </submittedName>
</protein>
<dbReference type="InterPro" id="IPR050090">
    <property type="entry name" value="Tyrosine_recombinase_XerCD"/>
</dbReference>
<dbReference type="InterPro" id="IPR011010">
    <property type="entry name" value="DNA_brk_join_enz"/>
</dbReference>
<evidence type="ECO:0000259" key="7">
    <source>
        <dbReference type="PROSITE" id="PS51898"/>
    </source>
</evidence>
<dbReference type="GO" id="GO:0006310">
    <property type="term" value="P:DNA recombination"/>
    <property type="evidence" value="ECO:0007669"/>
    <property type="project" value="UniProtKB-KW"/>
</dbReference>
<dbReference type="InterPro" id="IPR002104">
    <property type="entry name" value="Integrase_catalytic"/>
</dbReference>
<dbReference type="Gene3D" id="1.10.443.10">
    <property type="entry name" value="Intergrase catalytic core"/>
    <property type="match status" value="1"/>
</dbReference>
<keyword evidence="5" id="KW-0804">Transcription</keyword>
<evidence type="ECO:0000256" key="6">
    <source>
        <dbReference type="ARBA" id="ARBA00023172"/>
    </source>
</evidence>
<comment type="similarity">
    <text evidence="1">Belongs to the 'phage' integrase family.</text>
</comment>
<dbReference type="SUPFAM" id="SSF56349">
    <property type="entry name" value="DNA breaking-rejoining enzymes"/>
    <property type="match status" value="1"/>
</dbReference>
<organism evidence="8 9">
    <name type="scientific">Hafnia paralvei</name>
    <dbReference type="NCBI Taxonomy" id="546367"/>
    <lineage>
        <taxon>Bacteria</taxon>
        <taxon>Pseudomonadati</taxon>
        <taxon>Pseudomonadota</taxon>
        <taxon>Gammaproteobacteria</taxon>
        <taxon>Enterobacterales</taxon>
        <taxon>Hafniaceae</taxon>
        <taxon>Hafnia</taxon>
    </lineage>
</organism>
<dbReference type="Pfam" id="PF00589">
    <property type="entry name" value="Phage_integrase"/>
    <property type="match status" value="1"/>
</dbReference>